<sequence length="130" mass="14393">MTEIEIQTDIQNENRDSLEVIISSMCCSAEAGKCDGEVCEWGKLAISEVENRHSPASELKGTKSESDTDNSFISNTSEVSIPWDLKDSSSESVMLFESDDTLDGIPSIESYFSDTEASDIKNCRLQESRH</sequence>
<reference evidence="2 3" key="1">
    <citation type="submission" date="2019-07" db="EMBL/GenBank/DDBJ databases">
        <authorList>
            <person name="Jastrzebski P J."/>
            <person name="Paukszto L."/>
            <person name="Jastrzebski P J."/>
        </authorList>
    </citation>
    <scope>NUCLEOTIDE SEQUENCE [LARGE SCALE GENOMIC DNA]</scope>
    <source>
        <strain evidence="2 3">WMS-il1</strain>
    </source>
</reference>
<dbReference type="EMBL" id="CABIJS010000713">
    <property type="protein sequence ID" value="VUZ57204.1"/>
    <property type="molecule type" value="Genomic_DNA"/>
</dbReference>
<gene>
    <name evidence="2" type="ORF">WMSIL1_LOCUS14685</name>
</gene>
<evidence type="ECO:0000313" key="3">
    <source>
        <dbReference type="Proteomes" id="UP000321570"/>
    </source>
</evidence>
<feature type="region of interest" description="Disordered" evidence="1">
    <location>
        <begin position="52"/>
        <end position="74"/>
    </location>
</feature>
<name>A0A564ZEH2_HYMDI</name>
<feature type="compositionally biased region" description="Basic and acidic residues" evidence="1">
    <location>
        <begin position="52"/>
        <end position="66"/>
    </location>
</feature>
<evidence type="ECO:0000256" key="1">
    <source>
        <dbReference type="SAM" id="MobiDB-lite"/>
    </source>
</evidence>
<organism evidence="2 3">
    <name type="scientific">Hymenolepis diminuta</name>
    <name type="common">Rat tapeworm</name>
    <dbReference type="NCBI Taxonomy" id="6216"/>
    <lineage>
        <taxon>Eukaryota</taxon>
        <taxon>Metazoa</taxon>
        <taxon>Spiralia</taxon>
        <taxon>Lophotrochozoa</taxon>
        <taxon>Platyhelminthes</taxon>
        <taxon>Cestoda</taxon>
        <taxon>Eucestoda</taxon>
        <taxon>Cyclophyllidea</taxon>
        <taxon>Hymenolepididae</taxon>
        <taxon>Hymenolepis</taxon>
    </lineage>
</organism>
<dbReference type="Proteomes" id="UP000321570">
    <property type="component" value="Unassembled WGS sequence"/>
</dbReference>
<evidence type="ECO:0000313" key="2">
    <source>
        <dbReference type="EMBL" id="VUZ57204.1"/>
    </source>
</evidence>
<accession>A0A564ZEH2</accession>
<protein>
    <submittedName>
        <fullName evidence="2">Uncharacterized protein</fullName>
    </submittedName>
</protein>
<keyword evidence="3" id="KW-1185">Reference proteome</keyword>
<proteinExistence type="predicted"/>
<dbReference type="AlphaFoldDB" id="A0A564ZEH2"/>